<dbReference type="EMBL" id="BAAAGS010000037">
    <property type="protein sequence ID" value="GAA0544130.1"/>
    <property type="molecule type" value="Genomic_DNA"/>
</dbReference>
<evidence type="ECO:0000256" key="7">
    <source>
        <dbReference type="SAM" id="Phobius"/>
    </source>
</evidence>
<dbReference type="Proteomes" id="UP001500729">
    <property type="component" value="Unassembled WGS sequence"/>
</dbReference>
<feature type="transmembrane region" description="Helical" evidence="7">
    <location>
        <begin position="291"/>
        <end position="317"/>
    </location>
</feature>
<feature type="transmembrane region" description="Helical" evidence="7">
    <location>
        <begin position="21"/>
        <end position="40"/>
    </location>
</feature>
<dbReference type="Pfam" id="PF05977">
    <property type="entry name" value="MFS_3"/>
    <property type="match status" value="1"/>
</dbReference>
<feature type="transmembrane region" description="Helical" evidence="7">
    <location>
        <begin position="226"/>
        <end position="246"/>
    </location>
</feature>
<dbReference type="Gene3D" id="1.20.1250.20">
    <property type="entry name" value="MFS general substrate transporter like domains"/>
    <property type="match status" value="1"/>
</dbReference>
<evidence type="ECO:0000256" key="2">
    <source>
        <dbReference type="ARBA" id="ARBA00022448"/>
    </source>
</evidence>
<dbReference type="InterPro" id="IPR010290">
    <property type="entry name" value="TM_effector"/>
</dbReference>
<keyword evidence="6 7" id="KW-0472">Membrane</keyword>
<feature type="transmembrane region" description="Helical" evidence="7">
    <location>
        <begin position="111"/>
        <end position="132"/>
    </location>
</feature>
<dbReference type="PANTHER" id="PTHR23513:SF9">
    <property type="entry name" value="ENTEROBACTIN EXPORTER ENTS"/>
    <property type="match status" value="1"/>
</dbReference>
<dbReference type="InterPro" id="IPR036259">
    <property type="entry name" value="MFS_trans_sf"/>
</dbReference>
<dbReference type="InterPro" id="IPR020846">
    <property type="entry name" value="MFS_dom"/>
</dbReference>
<feature type="transmembrane region" description="Helical" evidence="7">
    <location>
        <begin position="84"/>
        <end position="105"/>
    </location>
</feature>
<name>A0ABP3NGE0_SACER</name>
<keyword evidence="3" id="KW-1003">Cell membrane</keyword>
<keyword evidence="10" id="KW-1185">Reference proteome</keyword>
<feature type="transmembrane region" description="Helical" evidence="7">
    <location>
        <begin position="380"/>
        <end position="403"/>
    </location>
</feature>
<accession>A0ABP3NGE0</accession>
<dbReference type="SUPFAM" id="SSF103473">
    <property type="entry name" value="MFS general substrate transporter"/>
    <property type="match status" value="1"/>
</dbReference>
<keyword evidence="5 7" id="KW-1133">Transmembrane helix</keyword>
<keyword evidence="2" id="KW-0813">Transport</keyword>
<protein>
    <submittedName>
        <fullName evidence="9">MFS transporter</fullName>
    </submittedName>
</protein>
<dbReference type="PANTHER" id="PTHR23513">
    <property type="entry name" value="INTEGRAL MEMBRANE EFFLUX PROTEIN-RELATED"/>
    <property type="match status" value="1"/>
</dbReference>
<evidence type="ECO:0000256" key="6">
    <source>
        <dbReference type="ARBA" id="ARBA00023136"/>
    </source>
</evidence>
<reference evidence="10" key="1">
    <citation type="journal article" date="2019" name="Int. J. Syst. Evol. Microbiol.">
        <title>The Global Catalogue of Microorganisms (GCM) 10K type strain sequencing project: providing services to taxonomists for standard genome sequencing and annotation.</title>
        <authorList>
            <consortium name="The Broad Institute Genomics Platform"/>
            <consortium name="The Broad Institute Genome Sequencing Center for Infectious Disease"/>
            <person name="Wu L."/>
            <person name="Ma J."/>
        </authorList>
    </citation>
    <scope>NUCLEOTIDE SEQUENCE [LARGE SCALE GENOMIC DNA]</scope>
    <source>
        <strain evidence="10">JCM 10303</strain>
    </source>
</reference>
<evidence type="ECO:0000256" key="3">
    <source>
        <dbReference type="ARBA" id="ARBA00022475"/>
    </source>
</evidence>
<organism evidence="9 10">
    <name type="scientific">Saccharopolyspora erythraea</name>
    <name type="common">Streptomyces erythraeus</name>
    <dbReference type="NCBI Taxonomy" id="1836"/>
    <lineage>
        <taxon>Bacteria</taxon>
        <taxon>Bacillati</taxon>
        <taxon>Actinomycetota</taxon>
        <taxon>Actinomycetes</taxon>
        <taxon>Pseudonocardiales</taxon>
        <taxon>Pseudonocardiaceae</taxon>
        <taxon>Saccharopolyspora</taxon>
    </lineage>
</organism>
<evidence type="ECO:0000256" key="1">
    <source>
        <dbReference type="ARBA" id="ARBA00004429"/>
    </source>
</evidence>
<feature type="transmembrane region" description="Helical" evidence="7">
    <location>
        <begin position="144"/>
        <end position="168"/>
    </location>
</feature>
<dbReference type="PROSITE" id="PS50850">
    <property type="entry name" value="MFS"/>
    <property type="match status" value="1"/>
</dbReference>
<feature type="transmembrane region" description="Helical" evidence="7">
    <location>
        <begin position="174"/>
        <end position="199"/>
    </location>
</feature>
<evidence type="ECO:0000313" key="10">
    <source>
        <dbReference type="Proteomes" id="UP001500729"/>
    </source>
</evidence>
<comment type="caution">
    <text evidence="9">The sequence shown here is derived from an EMBL/GenBank/DDBJ whole genome shotgun (WGS) entry which is preliminary data.</text>
</comment>
<dbReference type="RefSeq" id="WP_029621721.1">
    <property type="nucleotide sequence ID" value="NZ_BAAAGS010000037.1"/>
</dbReference>
<evidence type="ECO:0000256" key="5">
    <source>
        <dbReference type="ARBA" id="ARBA00022989"/>
    </source>
</evidence>
<dbReference type="CDD" id="cd06173">
    <property type="entry name" value="MFS_MefA_like"/>
    <property type="match status" value="1"/>
</dbReference>
<proteinExistence type="predicted"/>
<feature type="domain" description="Major facilitator superfamily (MFS) profile" evidence="8">
    <location>
        <begin position="1"/>
        <end position="404"/>
    </location>
</feature>
<evidence type="ECO:0000259" key="8">
    <source>
        <dbReference type="PROSITE" id="PS50850"/>
    </source>
</evidence>
<sequence length="426" mass="42619">MRLGEVVIDVAPLRASRGFRLVVGAQAISMLGTHLTMVAVNLQVYQLSGSSLQVGLVGFVFGVSLLAGLLAGGVLADRVDRRKVVLGTRAAVVVVFAGLAVNAAVPHPQLWFVYVAAVFAGAINGLGSPALLAVAPALVGPRHLAAAGALTALATQFGAMAGPALAGVIAAGPGLAVCFAVDAGCFLVSVLLLSFLPALPPVGEAGDRHPLRSIAEGVRFVGSNRIVMGLLLVDAWAMVFAMPYALFPELGATHFGGGPSTVGLLYTAPAVGAFAGALSSGWVGRTPRAGAVLIGAVVLWGAAIACVGLAPSLWLALAALAVAGFADTISEVVRRALLHNYTPDHLQGRVSGLWLAQGTTAPSVGNLTTGLFARLVSAPAAPLVGGLVCVVGVVAIALGMPGLRKADIGVRASVDGEQAGATAGQD</sequence>
<evidence type="ECO:0000256" key="4">
    <source>
        <dbReference type="ARBA" id="ARBA00022692"/>
    </source>
</evidence>
<evidence type="ECO:0000313" key="9">
    <source>
        <dbReference type="EMBL" id="GAA0544130.1"/>
    </source>
</evidence>
<dbReference type="NCBIfam" id="NF007792">
    <property type="entry name" value="PRK10489.1"/>
    <property type="match status" value="1"/>
</dbReference>
<keyword evidence="4 7" id="KW-0812">Transmembrane</keyword>
<feature type="transmembrane region" description="Helical" evidence="7">
    <location>
        <begin position="266"/>
        <end position="284"/>
    </location>
</feature>
<feature type="transmembrane region" description="Helical" evidence="7">
    <location>
        <begin position="52"/>
        <end position="72"/>
    </location>
</feature>
<comment type="subcellular location">
    <subcellularLocation>
        <location evidence="1">Cell inner membrane</location>
        <topology evidence="1">Multi-pass membrane protein</topology>
    </subcellularLocation>
</comment>
<gene>
    <name evidence="9" type="ORF">GCM10009533_48840</name>
</gene>